<evidence type="ECO:0000313" key="2">
    <source>
        <dbReference type="EMBL" id="ALS56220.1"/>
    </source>
</evidence>
<dbReference type="SFLD" id="SFLDG01212">
    <property type="entry name" value="Phytoene_synthase_like"/>
    <property type="match status" value="1"/>
</dbReference>
<dbReference type="PROSITE" id="PS01044">
    <property type="entry name" value="SQUALEN_PHYTOEN_SYN_1"/>
    <property type="match status" value="1"/>
</dbReference>
<proteinExistence type="predicted"/>
<sequence>MVNAAPSETLTPDKTLAAYGKSFDWARRFLGQKMGADAARLYQFCRVLDDMADGDIENGQHRLRSIRGEFVTVGGPLDPLMVIFKPFLHQHHCSPDVVVALIDGLLSDQKPVRIKTETELLVYAYRVAGTVGILMCDILNCHHKNALDHAMDLGIAMQLTNIARDVLEDAEMGRRYLPESWVGDLQPSQIVALAKTPLANEAVTVTTAVEKLLNLADDYYKSGMEGFSYLPLRAHISIAIAAHVYRQIGVQLRLKQHGWHHGREVTSQFTKIICSIKALGSLVKRGRSYAQHNAALHQPIKGLPHVR</sequence>
<dbReference type="InterPro" id="IPR008949">
    <property type="entry name" value="Isoprenoid_synthase_dom_sf"/>
</dbReference>
<dbReference type="GO" id="GO:0008299">
    <property type="term" value="P:isoprenoid biosynthetic process"/>
    <property type="evidence" value="ECO:0007669"/>
    <property type="project" value="UniProtKB-ARBA"/>
</dbReference>
<reference evidence="2" key="1">
    <citation type="journal article" date="2016" name="ISME J.">
        <title>Functional metagenomic screen reveals new and diverse microbial rhodopsins.</title>
        <authorList>
            <person name="Pushkarev A."/>
            <person name="Beja O."/>
        </authorList>
    </citation>
    <scope>NUCLEOTIDE SEQUENCE</scope>
</reference>
<dbReference type="EMBL" id="KT201091">
    <property type="protein sequence ID" value="ALS56220.1"/>
    <property type="molecule type" value="Genomic_DNA"/>
</dbReference>
<dbReference type="SFLD" id="SFLDG01018">
    <property type="entry name" value="Squalene/Phytoene_Synthase_Lik"/>
    <property type="match status" value="1"/>
</dbReference>
<dbReference type="SFLD" id="SFLDS00005">
    <property type="entry name" value="Isoprenoid_Synthase_Type_I"/>
    <property type="match status" value="1"/>
</dbReference>
<protein>
    <submittedName>
        <fullName evidence="2">Putative phytoene synthase</fullName>
    </submittedName>
</protein>
<dbReference type="PROSITE" id="PS01045">
    <property type="entry name" value="SQUALEN_PHYTOEN_SYN_2"/>
    <property type="match status" value="1"/>
</dbReference>
<dbReference type="Pfam" id="PF00494">
    <property type="entry name" value="SQS_PSY"/>
    <property type="match status" value="1"/>
</dbReference>
<evidence type="ECO:0000256" key="1">
    <source>
        <dbReference type="ARBA" id="ARBA00022679"/>
    </source>
</evidence>
<dbReference type="AlphaFoldDB" id="A0A0U2XPW1"/>
<dbReference type="Gene3D" id="1.10.600.10">
    <property type="entry name" value="Farnesyl Diphosphate Synthase"/>
    <property type="match status" value="1"/>
</dbReference>
<dbReference type="SUPFAM" id="SSF48576">
    <property type="entry name" value="Terpenoid synthases"/>
    <property type="match status" value="1"/>
</dbReference>
<dbReference type="InterPro" id="IPR019845">
    <property type="entry name" value="Squalene/phytoene_synthase_CS"/>
</dbReference>
<accession>A0A0U2XPW1</accession>
<name>A0A0U2XPW1_9BACT</name>
<organism evidence="2">
    <name type="scientific">uncultured bacterium EIL20A02</name>
    <dbReference type="NCBI Taxonomy" id="1768200"/>
    <lineage>
        <taxon>Bacteria</taxon>
        <taxon>environmental samples</taxon>
    </lineage>
</organism>
<dbReference type="InterPro" id="IPR044843">
    <property type="entry name" value="Trans_IPPS_bact-type"/>
</dbReference>
<dbReference type="GO" id="GO:0004311">
    <property type="term" value="F:geranylgeranyl diphosphate synthase activity"/>
    <property type="evidence" value="ECO:0007669"/>
    <property type="project" value="InterPro"/>
</dbReference>
<dbReference type="PANTHER" id="PTHR31480">
    <property type="entry name" value="BIFUNCTIONAL LYCOPENE CYCLASE/PHYTOENE SYNTHASE"/>
    <property type="match status" value="1"/>
</dbReference>
<keyword evidence="1" id="KW-0808">Transferase</keyword>
<dbReference type="InterPro" id="IPR002060">
    <property type="entry name" value="Squ/phyt_synthse"/>
</dbReference>